<dbReference type="EnsemblMetazoa" id="HelroT171525">
    <property type="protein sequence ID" value="HelroP171525"/>
    <property type="gene ID" value="HelroG171525"/>
</dbReference>
<protein>
    <submittedName>
        <fullName evidence="2 3">Uncharacterized protein</fullName>
    </submittedName>
</protein>
<accession>T1F4D5</accession>
<reference evidence="2 4" key="2">
    <citation type="journal article" date="2013" name="Nature">
        <title>Insights into bilaterian evolution from three spiralian genomes.</title>
        <authorList>
            <person name="Simakov O."/>
            <person name="Marletaz F."/>
            <person name="Cho S.J."/>
            <person name="Edsinger-Gonzales E."/>
            <person name="Havlak P."/>
            <person name="Hellsten U."/>
            <person name="Kuo D.H."/>
            <person name="Larsson T."/>
            <person name="Lv J."/>
            <person name="Arendt D."/>
            <person name="Savage R."/>
            <person name="Osoegawa K."/>
            <person name="de Jong P."/>
            <person name="Grimwood J."/>
            <person name="Chapman J.A."/>
            <person name="Shapiro H."/>
            <person name="Aerts A."/>
            <person name="Otillar R.P."/>
            <person name="Terry A.Y."/>
            <person name="Boore J.L."/>
            <person name="Grigoriev I.V."/>
            <person name="Lindberg D.R."/>
            <person name="Seaver E.C."/>
            <person name="Weisblat D.A."/>
            <person name="Putnam N.H."/>
            <person name="Rokhsar D.S."/>
        </authorList>
    </citation>
    <scope>NUCLEOTIDE SEQUENCE</scope>
</reference>
<dbReference type="AlphaFoldDB" id="T1F4D5"/>
<evidence type="ECO:0000313" key="4">
    <source>
        <dbReference type="Proteomes" id="UP000015101"/>
    </source>
</evidence>
<gene>
    <name evidence="3" type="primary">20203684</name>
    <name evidence="2" type="ORF">HELRODRAFT_171525</name>
</gene>
<evidence type="ECO:0000313" key="3">
    <source>
        <dbReference type="EnsemblMetazoa" id="HelroP171525"/>
    </source>
</evidence>
<name>T1F4D5_HELRO</name>
<feature type="coiled-coil region" evidence="1">
    <location>
        <begin position="10"/>
        <end position="37"/>
    </location>
</feature>
<sequence length="487" mass="55544">MDTLRNINALAQIMLRLEELKVENKNLRNKCNQMKELVELWQFHCLNLPENYCLECGQSKSKKIMNRLNSKSPIDHDEMARSAEVIFTESSSSASPVSATTPTTRLNDLSRKLKRFLSNKTDSYCKKKAEKPFRRFKSENSNDEFMKKAVVSPSFLLFSPFFKHANIKKFQNHKKSKEKTEKHPPLRKFSSFSVDLPQLKFPTFSRRASCDVVTESDAKPDIVGSLTLSAPSSHCKLKFNLKSDRENNPPNNLLRVDKTEINNKSSSFLHSSLSKSLIRPNVLLQFLPESNICSRYSSSNLSTLPEENILTFRNDVDDMESNGETISIRDLNSEEDDNQCDREEDKLSFNGRSDVNRVLPITTLTDAYSIRDIEKFNMALLKNISRGNERCLLTKTTESLQDPVVESLKSDVNNKSIKETTNKAVNESKIKNSTDKKMKTNNTSSLSLSLNASDKVNLDSEHWIKMNSLLGKLFLNRNMPHACDTVF</sequence>
<dbReference type="InParanoid" id="T1F4D5"/>
<keyword evidence="4" id="KW-1185">Reference proteome</keyword>
<dbReference type="EMBL" id="AMQM01003890">
    <property type="status" value="NOT_ANNOTATED_CDS"/>
    <property type="molecule type" value="Genomic_DNA"/>
</dbReference>
<dbReference type="GeneID" id="20203684"/>
<dbReference type="CTD" id="20203684"/>
<dbReference type="HOGENOM" id="CLU_560522_0_0_1"/>
<organism evidence="3 4">
    <name type="scientific">Helobdella robusta</name>
    <name type="common">Californian leech</name>
    <dbReference type="NCBI Taxonomy" id="6412"/>
    <lineage>
        <taxon>Eukaryota</taxon>
        <taxon>Metazoa</taxon>
        <taxon>Spiralia</taxon>
        <taxon>Lophotrochozoa</taxon>
        <taxon>Annelida</taxon>
        <taxon>Clitellata</taxon>
        <taxon>Hirudinea</taxon>
        <taxon>Rhynchobdellida</taxon>
        <taxon>Glossiphoniidae</taxon>
        <taxon>Helobdella</taxon>
    </lineage>
</organism>
<dbReference type="Proteomes" id="UP000015101">
    <property type="component" value="Unassembled WGS sequence"/>
</dbReference>
<reference evidence="4" key="1">
    <citation type="submission" date="2012-12" db="EMBL/GenBank/DDBJ databases">
        <authorList>
            <person name="Hellsten U."/>
            <person name="Grimwood J."/>
            <person name="Chapman J.A."/>
            <person name="Shapiro H."/>
            <person name="Aerts A."/>
            <person name="Otillar R.P."/>
            <person name="Terry A.Y."/>
            <person name="Boore J.L."/>
            <person name="Simakov O."/>
            <person name="Marletaz F."/>
            <person name="Cho S.-J."/>
            <person name="Edsinger-Gonzales E."/>
            <person name="Havlak P."/>
            <person name="Kuo D.-H."/>
            <person name="Larsson T."/>
            <person name="Lv J."/>
            <person name="Arendt D."/>
            <person name="Savage R."/>
            <person name="Osoegawa K."/>
            <person name="de Jong P."/>
            <person name="Lindberg D.R."/>
            <person name="Seaver E.C."/>
            <person name="Weisblat D.A."/>
            <person name="Putnam N.H."/>
            <person name="Grigoriev I.V."/>
            <person name="Rokhsar D.S."/>
        </authorList>
    </citation>
    <scope>NUCLEOTIDE SEQUENCE</scope>
</reference>
<evidence type="ECO:0000313" key="2">
    <source>
        <dbReference type="EMBL" id="ESO05185.1"/>
    </source>
</evidence>
<evidence type="ECO:0000256" key="1">
    <source>
        <dbReference type="SAM" id="Coils"/>
    </source>
</evidence>
<proteinExistence type="predicted"/>
<dbReference type="RefSeq" id="XP_009016500.1">
    <property type="nucleotide sequence ID" value="XM_009018252.1"/>
</dbReference>
<reference evidence="3" key="3">
    <citation type="submission" date="2015-06" db="UniProtKB">
        <authorList>
            <consortium name="EnsemblMetazoa"/>
        </authorList>
    </citation>
    <scope>IDENTIFICATION</scope>
</reference>
<dbReference type="EMBL" id="KB096365">
    <property type="protein sequence ID" value="ESO05185.1"/>
    <property type="molecule type" value="Genomic_DNA"/>
</dbReference>
<keyword evidence="1" id="KW-0175">Coiled coil</keyword>
<dbReference type="KEGG" id="hro:HELRODRAFT_171525"/>